<keyword evidence="5" id="KW-0717">Septation</keyword>
<keyword evidence="3" id="KW-0132">Cell division</keyword>
<accession>A0ABN2SAR2</accession>
<evidence type="ECO:0000313" key="8">
    <source>
        <dbReference type="Proteomes" id="UP001501116"/>
    </source>
</evidence>
<proteinExistence type="inferred from homology"/>
<dbReference type="InterPro" id="IPR006776">
    <property type="entry name" value="SsgB"/>
</dbReference>
<evidence type="ECO:0008006" key="9">
    <source>
        <dbReference type="Google" id="ProtNLM"/>
    </source>
</evidence>
<dbReference type="Pfam" id="PF04686">
    <property type="entry name" value="SsgA"/>
    <property type="match status" value="1"/>
</dbReference>
<reference evidence="7 8" key="1">
    <citation type="journal article" date="2019" name="Int. J. Syst. Evol. Microbiol.">
        <title>The Global Catalogue of Microorganisms (GCM) 10K type strain sequencing project: providing services to taxonomists for standard genome sequencing and annotation.</title>
        <authorList>
            <consortium name="The Broad Institute Genomics Platform"/>
            <consortium name="The Broad Institute Genome Sequencing Center for Infectious Disease"/>
            <person name="Wu L."/>
            <person name="Ma J."/>
        </authorList>
    </citation>
    <scope>NUCLEOTIDE SEQUENCE [LARGE SCALE GENOMIC DNA]</scope>
    <source>
        <strain evidence="7 8">JCM 14545</strain>
    </source>
</reference>
<comment type="similarity">
    <text evidence="2">Belongs to the SsgA family.</text>
</comment>
<dbReference type="Proteomes" id="UP001501116">
    <property type="component" value="Unassembled WGS sequence"/>
</dbReference>
<comment type="subcellular location">
    <subcellularLocation>
        <location evidence="1">Cell septum</location>
    </subcellularLocation>
</comment>
<protein>
    <recommendedName>
        <fullName evidence="9">Sporulation and cell division protein SsgA</fullName>
    </recommendedName>
</protein>
<dbReference type="Gene3D" id="2.30.31.20">
    <property type="entry name" value="Sporulation-specific cell division protein SsgB"/>
    <property type="match status" value="1"/>
</dbReference>
<evidence type="ECO:0000256" key="2">
    <source>
        <dbReference type="ARBA" id="ARBA00009323"/>
    </source>
</evidence>
<comment type="caution">
    <text evidence="7">The sequence shown here is derived from an EMBL/GenBank/DDBJ whole genome shotgun (WGS) entry which is preliminary data.</text>
</comment>
<name>A0ABN2SAR2_9PSEU</name>
<dbReference type="InterPro" id="IPR038658">
    <property type="entry name" value="SsgB_sf"/>
</dbReference>
<keyword evidence="8" id="KW-1185">Reference proteome</keyword>
<evidence type="ECO:0000256" key="3">
    <source>
        <dbReference type="ARBA" id="ARBA00022618"/>
    </source>
</evidence>
<dbReference type="EMBL" id="BAAANN010000038">
    <property type="protein sequence ID" value="GAA1983424.1"/>
    <property type="molecule type" value="Genomic_DNA"/>
</dbReference>
<evidence type="ECO:0000313" key="7">
    <source>
        <dbReference type="EMBL" id="GAA1983424.1"/>
    </source>
</evidence>
<keyword evidence="4" id="KW-0749">Sporulation</keyword>
<dbReference type="RefSeq" id="WP_344429075.1">
    <property type="nucleotide sequence ID" value="NZ_BAAANN010000038.1"/>
</dbReference>
<evidence type="ECO:0000256" key="1">
    <source>
        <dbReference type="ARBA" id="ARBA00004431"/>
    </source>
</evidence>
<evidence type="ECO:0000256" key="6">
    <source>
        <dbReference type="ARBA" id="ARBA00023306"/>
    </source>
</evidence>
<evidence type="ECO:0000256" key="5">
    <source>
        <dbReference type="ARBA" id="ARBA00023210"/>
    </source>
</evidence>
<evidence type="ECO:0000256" key="4">
    <source>
        <dbReference type="ARBA" id="ARBA00022969"/>
    </source>
</evidence>
<gene>
    <name evidence="7" type="ORF">GCM10009754_70730</name>
</gene>
<sequence length="138" mass="15233">MPDTITHRITVNLIPPAGPEVPVRTIFSYTPDDPYAVRIRFHTGARGWVDWEAARLLLEEALVLDAAGDGDVHFERAFRRGAPDTRMLLDVTSDTGTARFAIDVDELATFLDASHQLVPAGTEPTRCTPPDTTQKFTT</sequence>
<organism evidence="7 8">
    <name type="scientific">Amycolatopsis minnesotensis</name>
    <dbReference type="NCBI Taxonomy" id="337894"/>
    <lineage>
        <taxon>Bacteria</taxon>
        <taxon>Bacillati</taxon>
        <taxon>Actinomycetota</taxon>
        <taxon>Actinomycetes</taxon>
        <taxon>Pseudonocardiales</taxon>
        <taxon>Pseudonocardiaceae</taxon>
        <taxon>Amycolatopsis</taxon>
    </lineage>
</organism>
<keyword evidence="6" id="KW-0131">Cell cycle</keyword>